<protein>
    <recommendedName>
        <fullName evidence="6">Solute carrier family 66 member 2</fullName>
    </recommendedName>
    <alternativeName>
        <fullName evidence="7">PQ-loop repeat-containing protein 1</fullName>
    </alternativeName>
</protein>
<proteinExistence type="predicted"/>
<gene>
    <name evidence="10" type="primary">LOC105368547</name>
</gene>
<dbReference type="GO" id="GO:0005802">
    <property type="term" value="C:trans-Golgi network"/>
    <property type="evidence" value="ECO:0007669"/>
    <property type="project" value="TreeGrafter"/>
</dbReference>
<dbReference type="FunFam" id="1.20.1280.290:FF:000008">
    <property type="entry name" value="PQ-loop repeat-containing protein 1"/>
    <property type="match status" value="1"/>
</dbReference>
<evidence type="ECO:0000313" key="9">
    <source>
        <dbReference type="Proteomes" id="UP000695007"/>
    </source>
</evidence>
<evidence type="ECO:0000256" key="2">
    <source>
        <dbReference type="ARBA" id="ARBA00022692"/>
    </source>
</evidence>
<feature type="transmembrane region" description="Helical" evidence="8">
    <location>
        <begin position="72"/>
        <end position="93"/>
    </location>
</feature>
<dbReference type="Proteomes" id="UP000695007">
    <property type="component" value="Unplaced"/>
</dbReference>
<dbReference type="KEGG" id="csol:105368547"/>
<dbReference type="RefSeq" id="XP_011505873.1">
    <property type="nucleotide sequence ID" value="XM_011507571.1"/>
</dbReference>
<dbReference type="GO" id="GO:0016020">
    <property type="term" value="C:membrane"/>
    <property type="evidence" value="ECO:0007669"/>
    <property type="project" value="UniProtKB-SubCell"/>
</dbReference>
<keyword evidence="2 8" id="KW-0812">Transmembrane</keyword>
<keyword evidence="9" id="KW-1185">Reference proteome</keyword>
<accession>A0AAJ6YWU4</accession>
<feature type="transmembrane region" description="Helical" evidence="8">
    <location>
        <begin position="13"/>
        <end position="34"/>
    </location>
</feature>
<dbReference type="SMART" id="SM00679">
    <property type="entry name" value="CTNS"/>
    <property type="match status" value="2"/>
</dbReference>
<feature type="transmembrane region" description="Helical" evidence="8">
    <location>
        <begin position="125"/>
        <end position="143"/>
    </location>
</feature>
<keyword evidence="3" id="KW-0677">Repeat</keyword>
<evidence type="ECO:0000256" key="5">
    <source>
        <dbReference type="ARBA" id="ARBA00023136"/>
    </source>
</evidence>
<dbReference type="GO" id="GO:0005768">
    <property type="term" value="C:endosome"/>
    <property type="evidence" value="ECO:0007669"/>
    <property type="project" value="TreeGrafter"/>
</dbReference>
<sequence length="245" mass="28495">MLETYEELTIKNVAGWIASAAMVFGGIIPFVPQYKKIKQKEDIEGFSLYVCLTLLIANTLRILFWFGRHFELPLLIQSILMIATMLFMIRICINIKNKHQLIKQKDRIFTDFESKFFWKWTDFQSYVDFMLLFAFAGAVMMYLLIDVPIFVELIGLFALLTEAMLGLPQFIRNFSNKSTEGMSIAMVMMWTIGDIFKTLYFIQQNAPVQFELCGGLQILIDLAILFQVQFYKNNTVLIRPIARID</sequence>
<dbReference type="AlphaFoldDB" id="A0AAJ6YWU4"/>
<dbReference type="PANTHER" id="PTHR14856:SF9">
    <property type="entry name" value="PQ-LOOP REPEAT-CONTAINING PROTEIN 1"/>
    <property type="match status" value="1"/>
</dbReference>
<dbReference type="FunFam" id="1.20.1280.290:FF:000005">
    <property type="entry name" value="PQ-loop repeat-containing protein 1"/>
    <property type="match status" value="1"/>
</dbReference>
<evidence type="ECO:0000256" key="7">
    <source>
        <dbReference type="ARBA" id="ARBA00043159"/>
    </source>
</evidence>
<dbReference type="InterPro" id="IPR052241">
    <property type="entry name" value="SLC66/Scramblase_ANY1"/>
</dbReference>
<feature type="transmembrane region" description="Helical" evidence="8">
    <location>
        <begin position="46"/>
        <end position="66"/>
    </location>
</feature>
<dbReference type="GO" id="GO:0005829">
    <property type="term" value="C:cytosol"/>
    <property type="evidence" value="ECO:0007669"/>
    <property type="project" value="GOC"/>
</dbReference>
<dbReference type="PANTHER" id="PTHR14856">
    <property type="entry name" value="PQ-LOOP REPEAT-CONTAINING PROTEIN 1-LIKE PROTEIN"/>
    <property type="match status" value="1"/>
</dbReference>
<keyword evidence="5 8" id="KW-0472">Membrane</keyword>
<keyword evidence="4 8" id="KW-1133">Transmembrane helix</keyword>
<evidence type="ECO:0000256" key="3">
    <source>
        <dbReference type="ARBA" id="ARBA00022737"/>
    </source>
</evidence>
<evidence type="ECO:0000313" key="10">
    <source>
        <dbReference type="RefSeq" id="XP_011505873.1"/>
    </source>
</evidence>
<dbReference type="InterPro" id="IPR006603">
    <property type="entry name" value="PQ-loop_rpt"/>
</dbReference>
<reference evidence="10" key="1">
    <citation type="submission" date="2025-08" db="UniProtKB">
        <authorList>
            <consortium name="RefSeq"/>
        </authorList>
    </citation>
    <scope>IDENTIFICATION</scope>
</reference>
<evidence type="ECO:0000256" key="4">
    <source>
        <dbReference type="ARBA" id="ARBA00022989"/>
    </source>
</evidence>
<dbReference type="GeneID" id="105368547"/>
<comment type="subcellular location">
    <subcellularLocation>
        <location evidence="1">Membrane</location>
        <topology evidence="1">Multi-pass membrane protein</topology>
    </subcellularLocation>
</comment>
<evidence type="ECO:0000256" key="6">
    <source>
        <dbReference type="ARBA" id="ARBA00040648"/>
    </source>
</evidence>
<dbReference type="GO" id="GO:0042147">
    <property type="term" value="P:retrograde transport, endosome to Golgi"/>
    <property type="evidence" value="ECO:0007669"/>
    <property type="project" value="TreeGrafter"/>
</dbReference>
<name>A0AAJ6YWU4_9HYME</name>
<evidence type="ECO:0000256" key="1">
    <source>
        <dbReference type="ARBA" id="ARBA00004141"/>
    </source>
</evidence>
<dbReference type="GO" id="GO:0045332">
    <property type="term" value="P:phospholipid translocation"/>
    <property type="evidence" value="ECO:0007669"/>
    <property type="project" value="TreeGrafter"/>
</dbReference>
<evidence type="ECO:0000256" key="8">
    <source>
        <dbReference type="SAM" id="Phobius"/>
    </source>
</evidence>
<dbReference type="Gene3D" id="1.20.1280.290">
    <property type="match status" value="2"/>
</dbReference>
<dbReference type="Pfam" id="PF04193">
    <property type="entry name" value="PQ-loop"/>
    <property type="match status" value="2"/>
</dbReference>
<organism evidence="9 10">
    <name type="scientific">Ceratosolen solmsi marchali</name>
    <dbReference type="NCBI Taxonomy" id="326594"/>
    <lineage>
        <taxon>Eukaryota</taxon>
        <taxon>Metazoa</taxon>
        <taxon>Ecdysozoa</taxon>
        <taxon>Arthropoda</taxon>
        <taxon>Hexapoda</taxon>
        <taxon>Insecta</taxon>
        <taxon>Pterygota</taxon>
        <taxon>Neoptera</taxon>
        <taxon>Endopterygota</taxon>
        <taxon>Hymenoptera</taxon>
        <taxon>Apocrita</taxon>
        <taxon>Proctotrupomorpha</taxon>
        <taxon>Chalcidoidea</taxon>
        <taxon>Agaonidae</taxon>
        <taxon>Agaoninae</taxon>
        <taxon>Ceratosolen</taxon>
    </lineage>
</organism>